<evidence type="ECO:0000259" key="4">
    <source>
        <dbReference type="PROSITE" id="PS01124"/>
    </source>
</evidence>
<keyword evidence="1" id="KW-0805">Transcription regulation</keyword>
<keyword evidence="6" id="KW-1185">Reference proteome</keyword>
<dbReference type="PANTHER" id="PTHR47893">
    <property type="entry name" value="REGULATORY PROTEIN PCHR"/>
    <property type="match status" value="1"/>
</dbReference>
<gene>
    <name evidence="5" type="ORF">KQI42_08560</name>
</gene>
<reference evidence="5 6" key="1">
    <citation type="submission" date="2021-06" db="EMBL/GenBank/DDBJ databases">
        <authorList>
            <person name="Sun Q."/>
            <person name="Li D."/>
        </authorList>
    </citation>
    <scope>NUCLEOTIDE SEQUENCE [LARGE SCALE GENOMIC DNA]</scope>
    <source>
        <strain evidence="5 6">MSJ-40</strain>
    </source>
</reference>
<dbReference type="Pfam" id="PF12833">
    <property type="entry name" value="HTH_18"/>
    <property type="match status" value="1"/>
</dbReference>
<comment type="caution">
    <text evidence="5">The sequence shown here is derived from an EMBL/GenBank/DDBJ whole genome shotgun (WGS) entry which is preliminary data.</text>
</comment>
<accession>A0ABS6E5E7</accession>
<evidence type="ECO:0000313" key="6">
    <source>
        <dbReference type="Proteomes" id="UP000749471"/>
    </source>
</evidence>
<evidence type="ECO:0000256" key="1">
    <source>
        <dbReference type="ARBA" id="ARBA00023015"/>
    </source>
</evidence>
<dbReference type="PROSITE" id="PS00041">
    <property type="entry name" value="HTH_ARAC_FAMILY_1"/>
    <property type="match status" value="1"/>
</dbReference>
<dbReference type="EMBL" id="JAHLPM010000006">
    <property type="protein sequence ID" value="MBU5438056.1"/>
    <property type="molecule type" value="Genomic_DNA"/>
</dbReference>
<evidence type="ECO:0000256" key="2">
    <source>
        <dbReference type="ARBA" id="ARBA00023125"/>
    </source>
</evidence>
<dbReference type="InterPro" id="IPR018062">
    <property type="entry name" value="HTH_AraC-typ_CS"/>
</dbReference>
<evidence type="ECO:0000256" key="3">
    <source>
        <dbReference type="ARBA" id="ARBA00023163"/>
    </source>
</evidence>
<protein>
    <submittedName>
        <fullName evidence="5">AraC family transcriptional regulator</fullName>
    </submittedName>
</protein>
<keyword evidence="2" id="KW-0238">DNA-binding</keyword>
<sequence>MTAIKVFPGITLIYNDFHIQNCSSQFHTNADFLCIDFCREGRIEWKLDNDTYIYMKAGDLQINSRENHIQNFGFPLQHYHGISLVFHIEEAEIITKLYGGFSIDLATLSKKFCMLNRPFITQADEVIAHIFLEFYNIPNKIKDDYLKIKILELLLHLSVLEVPKNFDERPYYYKTQVEKVKAIQEFITKNLEEHYTLNELSEKFSIPLTSMKLCFKGVYGTSIYSYIRTYRMNKAAIMLKQTKENISEIAHKVGYNNSSKFASAFKAVIGKSPKEYRNSIV</sequence>
<feature type="domain" description="HTH araC/xylS-type" evidence="4">
    <location>
        <begin position="181"/>
        <end position="279"/>
    </location>
</feature>
<name>A0ABS6E5E7_9FIRM</name>
<organism evidence="5 6">
    <name type="scientific">Tissierella simiarum</name>
    <dbReference type="NCBI Taxonomy" id="2841534"/>
    <lineage>
        <taxon>Bacteria</taxon>
        <taxon>Bacillati</taxon>
        <taxon>Bacillota</taxon>
        <taxon>Tissierellia</taxon>
        <taxon>Tissierellales</taxon>
        <taxon>Tissierellaceae</taxon>
        <taxon>Tissierella</taxon>
    </lineage>
</organism>
<dbReference type="SMART" id="SM00342">
    <property type="entry name" value="HTH_ARAC"/>
    <property type="match status" value="1"/>
</dbReference>
<evidence type="ECO:0000313" key="5">
    <source>
        <dbReference type="EMBL" id="MBU5438056.1"/>
    </source>
</evidence>
<dbReference type="Proteomes" id="UP000749471">
    <property type="component" value="Unassembled WGS sequence"/>
</dbReference>
<dbReference type="InterPro" id="IPR053142">
    <property type="entry name" value="PchR_regulatory_protein"/>
</dbReference>
<keyword evidence="3" id="KW-0804">Transcription</keyword>
<proteinExistence type="predicted"/>
<dbReference type="PROSITE" id="PS01124">
    <property type="entry name" value="HTH_ARAC_FAMILY_2"/>
    <property type="match status" value="1"/>
</dbReference>
<dbReference type="PANTHER" id="PTHR47893:SF1">
    <property type="entry name" value="REGULATORY PROTEIN PCHR"/>
    <property type="match status" value="1"/>
</dbReference>
<dbReference type="InterPro" id="IPR018060">
    <property type="entry name" value="HTH_AraC"/>
</dbReference>